<dbReference type="InterPro" id="IPR016138">
    <property type="entry name" value="Ribosome_inactivat_prot_sub1"/>
</dbReference>
<comment type="caution">
    <text evidence="6">The sequence shown here is derived from an EMBL/GenBank/DDBJ whole genome shotgun (WGS) entry which is preliminary data.</text>
</comment>
<dbReference type="GO" id="GO:0017148">
    <property type="term" value="P:negative regulation of translation"/>
    <property type="evidence" value="ECO:0007669"/>
    <property type="project" value="UniProtKB-KW"/>
</dbReference>
<keyword evidence="2" id="KW-0325">Glycoprotein</keyword>
<evidence type="ECO:0000313" key="7">
    <source>
        <dbReference type="Proteomes" id="UP000823749"/>
    </source>
</evidence>
<evidence type="ECO:0000259" key="5">
    <source>
        <dbReference type="SMART" id="SM00458"/>
    </source>
</evidence>
<organism evidence="6 7">
    <name type="scientific">Rhododendron griersonianum</name>
    <dbReference type="NCBI Taxonomy" id="479676"/>
    <lineage>
        <taxon>Eukaryota</taxon>
        <taxon>Viridiplantae</taxon>
        <taxon>Streptophyta</taxon>
        <taxon>Embryophyta</taxon>
        <taxon>Tracheophyta</taxon>
        <taxon>Spermatophyta</taxon>
        <taxon>Magnoliopsida</taxon>
        <taxon>eudicotyledons</taxon>
        <taxon>Gunneridae</taxon>
        <taxon>Pentapetalae</taxon>
        <taxon>asterids</taxon>
        <taxon>Ericales</taxon>
        <taxon>Ericaceae</taxon>
        <taxon>Ericoideae</taxon>
        <taxon>Rhodoreae</taxon>
        <taxon>Rhododendron</taxon>
    </lineage>
</organism>
<dbReference type="PROSITE" id="PS50231">
    <property type="entry name" value="RICIN_B_LECTIN"/>
    <property type="match status" value="2"/>
</dbReference>
<name>A0AAV6JPI8_9ERIC</name>
<gene>
    <name evidence="6" type="ORF">RHGRI_016012</name>
</gene>
<comment type="similarity">
    <text evidence="3">Belongs to the ribosome-inactivating protein family.</text>
</comment>
<dbReference type="PANTHER" id="PTHR33453:SF34">
    <property type="entry name" value="RIBOSOME-INACTIVATING PROTEIN"/>
    <property type="match status" value="1"/>
</dbReference>
<keyword evidence="7" id="KW-1185">Reference proteome</keyword>
<dbReference type="GO" id="GO:0006952">
    <property type="term" value="P:defense response"/>
    <property type="evidence" value="ECO:0007669"/>
    <property type="project" value="UniProtKB-KW"/>
</dbReference>
<dbReference type="InterPro" id="IPR001574">
    <property type="entry name" value="Ribosome_inactivat_prot"/>
</dbReference>
<evidence type="ECO:0000256" key="1">
    <source>
        <dbReference type="ARBA" id="ARBA00023157"/>
    </source>
</evidence>
<keyword evidence="4" id="KW-0732">Signal</keyword>
<dbReference type="GO" id="GO:0030598">
    <property type="term" value="F:rRNA N-glycosylase activity"/>
    <property type="evidence" value="ECO:0007669"/>
    <property type="project" value="UniProtKB-EC"/>
</dbReference>
<feature type="chain" id="PRO_5043383616" description="Ribosome-inactivating protein" evidence="4">
    <location>
        <begin position="22"/>
        <end position="559"/>
    </location>
</feature>
<dbReference type="InterPro" id="IPR016139">
    <property type="entry name" value="Ribosome_inactivat_prot_sub2"/>
</dbReference>
<dbReference type="Gene3D" id="3.40.420.10">
    <property type="entry name" value="Ricin (A subunit), domain 1"/>
    <property type="match status" value="1"/>
</dbReference>
<accession>A0AAV6JPI8</accession>
<dbReference type="InterPro" id="IPR000772">
    <property type="entry name" value="Ricin_B_lectin"/>
</dbReference>
<dbReference type="EC" id="3.2.2.22" evidence="3"/>
<dbReference type="Gene3D" id="4.10.470.10">
    <property type="entry name" value="Ricin (A Subunit), domain 2"/>
    <property type="match status" value="1"/>
</dbReference>
<keyword evidence="3" id="KW-0378">Hydrolase</keyword>
<evidence type="ECO:0000256" key="4">
    <source>
        <dbReference type="SAM" id="SignalP"/>
    </source>
</evidence>
<feature type="signal peptide" evidence="4">
    <location>
        <begin position="1"/>
        <end position="21"/>
    </location>
</feature>
<comment type="subunit">
    <text evidence="3">Might form dimers or tetramers of disulfide-linked A and B chains.</text>
</comment>
<dbReference type="PRINTS" id="PR00396">
    <property type="entry name" value="SHIGARICIN"/>
</dbReference>
<dbReference type="InterPro" id="IPR036041">
    <property type="entry name" value="Ribosome-inact_prot_sf"/>
</dbReference>
<dbReference type="SMART" id="SM00458">
    <property type="entry name" value="RICIN"/>
    <property type="match status" value="2"/>
</dbReference>
<sequence length="559" mass="61229">MRVQLAIFVVVLAIYLGVVQGAEANIPFSTKDATKSTYSSFINALRAHLISGTGNVSDIPVLPSSSSVPDSRRFVLVDLSNNVGNNITVAIDVVNVYVVAFRVRDQAYFFRDAPEAAFRTLFTETINPQSLDYSGNYIDLERRSQNRSITDLGLSELDRAISRLWYDDSDTAVGSSFLVIIQMVSEAVRFRFIEVRIQRSITNGNSFLPDPGMLSLENGWSSLSTAIQCSLGGVVFNRPVTLRSVGNNPVIVDSISHAVITGLALLLYRCPTGGLGSNDAILALPGSIIRIPFSSVGDDDECTILASTHISGRDGLCVDVRDEKDDDGNPIQLWPCGQQSNQQWTFQTDGTIRSLGKCMTTYSYSPGVYVMIFNCGTAVQDATKWSLSSDGTITNPRSGLVLTANQAAQGTTLTVETNVHAARQGWRVVGEEVNPTVTTIIGLNDLCMQANNDNSRVWLESCVDSSQQQQWALYGDGTIRVNSNHNLCLTSDGHSSLDVIIILRCQGWADQRWVFKSDGTILNPNTKLVMDVKDSDVSLHQIILYQPTGNPNQRWLPYF</sequence>
<dbReference type="Pfam" id="PF00161">
    <property type="entry name" value="RIP"/>
    <property type="match status" value="1"/>
</dbReference>
<keyword evidence="1" id="KW-1015">Disulfide bond</keyword>
<keyword evidence="3" id="KW-0611">Plant defense</keyword>
<evidence type="ECO:0000256" key="2">
    <source>
        <dbReference type="ARBA" id="ARBA00023180"/>
    </source>
</evidence>
<dbReference type="Proteomes" id="UP000823749">
    <property type="component" value="Chromosome 6"/>
</dbReference>
<feature type="domain" description="Ricin B lectin" evidence="5">
    <location>
        <begin position="434"/>
        <end position="558"/>
    </location>
</feature>
<dbReference type="Pfam" id="PF00652">
    <property type="entry name" value="Ricin_B_lectin"/>
    <property type="match status" value="2"/>
</dbReference>
<dbReference type="AlphaFoldDB" id="A0AAV6JPI8"/>
<reference evidence="6 7" key="1">
    <citation type="submission" date="2020-08" db="EMBL/GenBank/DDBJ databases">
        <title>Plant Genome Project.</title>
        <authorList>
            <person name="Zhang R.-G."/>
        </authorList>
    </citation>
    <scope>NUCLEOTIDE SEQUENCE [LARGE SCALE GENOMIC DNA]</scope>
    <source>
        <strain evidence="6">WSP0</strain>
        <tissue evidence="6">Leaf</tissue>
    </source>
</reference>
<keyword evidence="3" id="KW-0800">Toxin</keyword>
<evidence type="ECO:0000313" key="6">
    <source>
        <dbReference type="EMBL" id="KAG5543116.1"/>
    </source>
</evidence>
<evidence type="ECO:0000256" key="3">
    <source>
        <dbReference type="RuleBase" id="RU004915"/>
    </source>
</evidence>
<dbReference type="Gene3D" id="2.80.10.50">
    <property type="match status" value="2"/>
</dbReference>
<dbReference type="GO" id="GO:0090729">
    <property type="term" value="F:toxin activity"/>
    <property type="evidence" value="ECO:0007669"/>
    <property type="project" value="UniProtKB-KW"/>
</dbReference>
<dbReference type="InterPro" id="IPR017989">
    <property type="entry name" value="Ribosome_inactivat_1/2"/>
</dbReference>
<keyword evidence="3" id="KW-0652">Protein synthesis inhibitor</keyword>
<dbReference type="SUPFAM" id="SSF50370">
    <property type="entry name" value="Ricin B-like lectins"/>
    <property type="match status" value="2"/>
</dbReference>
<protein>
    <recommendedName>
        <fullName evidence="3">Ribosome-inactivating protein</fullName>
    </recommendedName>
    <component>
        <recommendedName>
            <fullName evidence="3">Ribosome-inactivating protein chain A</fullName>
        </recommendedName>
        <alternativeName>
            <fullName evidence="3">rRNA N-glycosidase</fullName>
            <ecNumber evidence="3">3.2.2.22</ecNumber>
        </alternativeName>
    </component>
    <component>
        <recommendedName>
            <fullName evidence="3">Ribosome-inactivating protein chain B</fullName>
        </recommendedName>
    </component>
</protein>
<dbReference type="EMBL" id="JACTNZ010000006">
    <property type="protein sequence ID" value="KAG5543116.1"/>
    <property type="molecule type" value="Genomic_DNA"/>
</dbReference>
<comment type="function">
    <text evidence="3">The A chain is responsible for inhibiting protein synthesis through the catalytic inactivation of 60S ribosomal subunits by removing adenine from position 4,324 of 28S rRNA. The B chain binds to cell receptors and probably facilitates the entry into the cell of the A chain; B chains are also responsible for cell agglutination (lectin activity).</text>
</comment>
<dbReference type="PANTHER" id="PTHR33453">
    <property type="match status" value="1"/>
</dbReference>
<dbReference type="SUPFAM" id="SSF56371">
    <property type="entry name" value="Ribosome inactivating proteins (RIP)"/>
    <property type="match status" value="1"/>
</dbReference>
<feature type="domain" description="Ricin B lectin" evidence="5">
    <location>
        <begin position="301"/>
        <end position="429"/>
    </location>
</feature>
<proteinExistence type="inferred from homology"/>
<comment type="catalytic activity">
    <reaction evidence="3">
        <text>Endohydrolysis of the N-glycosidic bond at one specific adenosine on the 28S rRNA.</text>
        <dbReference type="EC" id="3.2.2.22"/>
    </reaction>
</comment>
<dbReference type="InterPro" id="IPR035992">
    <property type="entry name" value="Ricin_B-like_lectins"/>
</dbReference>